<dbReference type="RefSeq" id="WP_213126213.1">
    <property type="nucleotide sequence ID" value="NZ_JAGYPG010000003.1"/>
</dbReference>
<evidence type="ECO:0000313" key="10">
    <source>
        <dbReference type="Proteomes" id="UP000681414"/>
    </source>
</evidence>
<dbReference type="Gene3D" id="1.10.3720.10">
    <property type="entry name" value="MetI-like"/>
    <property type="match status" value="1"/>
</dbReference>
<gene>
    <name evidence="9" type="ORF">KHA97_18355</name>
</gene>
<reference evidence="9 10" key="1">
    <citation type="submission" date="2021-05" db="EMBL/GenBank/DDBJ databases">
        <title>Novel Bacillus species.</title>
        <authorList>
            <person name="Liu G."/>
        </authorList>
    </citation>
    <scope>NUCLEOTIDE SEQUENCE [LARGE SCALE GENOMIC DNA]</scope>
    <source>
        <strain evidence="10">FJAT-49780</strain>
    </source>
</reference>
<comment type="similarity">
    <text evidence="7">Belongs to the binding-protein-dependent transport system permease family.</text>
</comment>
<dbReference type="GO" id="GO:0005886">
    <property type="term" value="C:plasma membrane"/>
    <property type="evidence" value="ECO:0007669"/>
    <property type="project" value="UniProtKB-SubCell"/>
</dbReference>
<accession>A0A942TJ49</accession>
<dbReference type="PANTHER" id="PTHR30193:SF37">
    <property type="entry name" value="INNER MEMBRANE ABC TRANSPORTER PERMEASE PROTEIN YCJO"/>
    <property type="match status" value="1"/>
</dbReference>
<dbReference type="Proteomes" id="UP000681414">
    <property type="component" value="Unassembled WGS sequence"/>
</dbReference>
<dbReference type="PANTHER" id="PTHR30193">
    <property type="entry name" value="ABC TRANSPORTER PERMEASE PROTEIN"/>
    <property type="match status" value="1"/>
</dbReference>
<evidence type="ECO:0000256" key="5">
    <source>
        <dbReference type="ARBA" id="ARBA00022989"/>
    </source>
</evidence>
<dbReference type="GO" id="GO:0055085">
    <property type="term" value="P:transmembrane transport"/>
    <property type="evidence" value="ECO:0007669"/>
    <property type="project" value="InterPro"/>
</dbReference>
<comment type="subcellular location">
    <subcellularLocation>
        <location evidence="1 7">Cell membrane</location>
        <topology evidence="1 7">Multi-pass membrane protein</topology>
    </subcellularLocation>
</comment>
<name>A0A942TJ49_9BACI</name>
<keyword evidence="6 7" id="KW-0472">Membrane</keyword>
<protein>
    <submittedName>
        <fullName evidence="9">Sugar ABC transporter permease</fullName>
    </submittedName>
</protein>
<dbReference type="AlphaFoldDB" id="A0A942TJ49"/>
<organism evidence="9 10">
    <name type="scientific">Lederbergia citri</name>
    <dbReference type="NCBI Taxonomy" id="2833580"/>
    <lineage>
        <taxon>Bacteria</taxon>
        <taxon>Bacillati</taxon>
        <taxon>Bacillota</taxon>
        <taxon>Bacilli</taxon>
        <taxon>Bacillales</taxon>
        <taxon>Bacillaceae</taxon>
        <taxon>Lederbergia</taxon>
    </lineage>
</organism>
<comment type="caution">
    <text evidence="9">The sequence shown here is derived from an EMBL/GenBank/DDBJ whole genome shotgun (WGS) entry which is preliminary data.</text>
</comment>
<dbReference type="InterPro" id="IPR000515">
    <property type="entry name" value="MetI-like"/>
</dbReference>
<keyword evidence="10" id="KW-1185">Reference proteome</keyword>
<keyword evidence="5 7" id="KW-1133">Transmembrane helix</keyword>
<evidence type="ECO:0000313" key="9">
    <source>
        <dbReference type="EMBL" id="MBS4197017.1"/>
    </source>
</evidence>
<evidence type="ECO:0000256" key="2">
    <source>
        <dbReference type="ARBA" id="ARBA00022448"/>
    </source>
</evidence>
<feature type="transmembrane region" description="Helical" evidence="7">
    <location>
        <begin position="102"/>
        <end position="125"/>
    </location>
</feature>
<feature type="transmembrane region" description="Helical" evidence="7">
    <location>
        <begin position="257"/>
        <end position="278"/>
    </location>
</feature>
<keyword evidence="3" id="KW-1003">Cell membrane</keyword>
<dbReference type="InterPro" id="IPR051393">
    <property type="entry name" value="ABC_transporter_permease"/>
</dbReference>
<evidence type="ECO:0000256" key="7">
    <source>
        <dbReference type="RuleBase" id="RU363032"/>
    </source>
</evidence>
<dbReference type="SUPFAM" id="SSF161098">
    <property type="entry name" value="MetI-like"/>
    <property type="match status" value="1"/>
</dbReference>
<dbReference type="CDD" id="cd06261">
    <property type="entry name" value="TM_PBP2"/>
    <property type="match status" value="1"/>
</dbReference>
<evidence type="ECO:0000259" key="8">
    <source>
        <dbReference type="PROSITE" id="PS50928"/>
    </source>
</evidence>
<evidence type="ECO:0000256" key="6">
    <source>
        <dbReference type="ARBA" id="ARBA00023136"/>
    </source>
</evidence>
<evidence type="ECO:0000256" key="1">
    <source>
        <dbReference type="ARBA" id="ARBA00004651"/>
    </source>
</evidence>
<feature type="transmembrane region" description="Helical" evidence="7">
    <location>
        <begin position="145"/>
        <end position="162"/>
    </location>
</feature>
<keyword evidence="4 7" id="KW-0812">Transmembrane</keyword>
<dbReference type="Pfam" id="PF00528">
    <property type="entry name" value="BPD_transp_1"/>
    <property type="match status" value="1"/>
</dbReference>
<dbReference type="PROSITE" id="PS50928">
    <property type="entry name" value="ABC_TM1"/>
    <property type="match status" value="1"/>
</dbReference>
<evidence type="ECO:0000256" key="3">
    <source>
        <dbReference type="ARBA" id="ARBA00022475"/>
    </source>
</evidence>
<feature type="transmembrane region" description="Helical" evidence="7">
    <location>
        <begin position="206"/>
        <end position="225"/>
    </location>
</feature>
<feature type="domain" description="ABC transmembrane type-1" evidence="8">
    <location>
        <begin position="67"/>
        <end position="278"/>
    </location>
</feature>
<sequence length="292" mass="32534">MQKKANGMGWLFTSPYVLFGIIFFFIPLLWSLFLAFTDWNLISPEFNFVGFSNFIEAVKNPGVQAAFFNTYKFLIIYVPVVVALSLTVAIVVNGLPKLKGFYLIGFFLPYLSSGVVSSLIVNGILSYNGPLNTFLREKLGINIDWLGTPIAALIVVSFMLAWKFTGYYALILFSGLAGINKEIYEAAAIDGASRWQTFWKITIPQLYPALYTVLILAIGVSFGIFTEVYQLTGGGPNYATNTWQMEIFTRAFTNLQAGYASALALIAAVVTFVSIYIIRKLLELWGKRNGWS</sequence>
<dbReference type="InterPro" id="IPR035906">
    <property type="entry name" value="MetI-like_sf"/>
</dbReference>
<proteinExistence type="inferred from homology"/>
<keyword evidence="2 7" id="KW-0813">Transport</keyword>
<feature type="transmembrane region" description="Helical" evidence="7">
    <location>
        <begin position="74"/>
        <end position="95"/>
    </location>
</feature>
<evidence type="ECO:0000256" key="4">
    <source>
        <dbReference type="ARBA" id="ARBA00022692"/>
    </source>
</evidence>
<dbReference type="EMBL" id="JAGYPG010000003">
    <property type="protein sequence ID" value="MBS4197017.1"/>
    <property type="molecule type" value="Genomic_DNA"/>
</dbReference>
<feature type="transmembrane region" description="Helical" evidence="7">
    <location>
        <begin position="12"/>
        <end position="36"/>
    </location>
</feature>